<dbReference type="RefSeq" id="WP_038502876.1">
    <property type="nucleotide sequence ID" value="NZ_AP026911.1"/>
</dbReference>
<dbReference type="InterPro" id="IPR012340">
    <property type="entry name" value="NA-bd_OB-fold"/>
</dbReference>
<dbReference type="HOGENOM" id="CLU_125944_0_0_11"/>
<comment type="subcellular location">
    <subcellularLocation>
        <location evidence="1">Cytoplasm</location>
    </subcellularLocation>
</comment>
<dbReference type="PRINTS" id="PR00050">
    <property type="entry name" value="COLDSHOCK"/>
</dbReference>
<evidence type="ECO:0000313" key="4">
    <source>
        <dbReference type="Proteomes" id="UP000067708"/>
    </source>
</evidence>
<evidence type="ECO:0000256" key="1">
    <source>
        <dbReference type="RuleBase" id="RU000408"/>
    </source>
</evidence>
<gene>
    <name evidence="3" type="ORF">Rhola_00010390</name>
</gene>
<dbReference type="Proteomes" id="UP000067708">
    <property type="component" value="Chromosome"/>
</dbReference>
<proteinExistence type="predicted"/>
<dbReference type="GO" id="GO:0005737">
    <property type="term" value="C:cytoplasm"/>
    <property type="evidence" value="ECO:0007669"/>
    <property type="project" value="UniProtKB-SubCell"/>
</dbReference>
<feature type="domain" description="CSD" evidence="2">
    <location>
        <begin position="1"/>
        <end position="64"/>
    </location>
</feature>
<keyword evidence="4" id="KW-1185">Reference proteome</keyword>
<dbReference type="InterPro" id="IPR011129">
    <property type="entry name" value="CSD"/>
</dbReference>
<dbReference type="SMART" id="SM00357">
    <property type="entry name" value="CSP"/>
    <property type="match status" value="1"/>
</dbReference>
<dbReference type="SUPFAM" id="SSF50249">
    <property type="entry name" value="Nucleic acid-binding proteins"/>
    <property type="match status" value="1"/>
</dbReference>
<dbReference type="PROSITE" id="PS51857">
    <property type="entry name" value="CSD_2"/>
    <property type="match status" value="1"/>
</dbReference>
<evidence type="ECO:0000259" key="2">
    <source>
        <dbReference type="PROSITE" id="PS51857"/>
    </source>
</evidence>
<dbReference type="InterPro" id="IPR050181">
    <property type="entry name" value="Cold_shock_domain"/>
</dbReference>
<dbReference type="eggNOG" id="COG1278">
    <property type="taxonomic scope" value="Bacteria"/>
</dbReference>
<dbReference type="GO" id="GO:0003676">
    <property type="term" value="F:nucleic acid binding"/>
    <property type="evidence" value="ECO:0007669"/>
    <property type="project" value="InterPro"/>
</dbReference>
<dbReference type="AlphaFoldDB" id="A0A060JD84"/>
<dbReference type="EMBL" id="CP007490">
    <property type="protein sequence ID" value="AIC47836.1"/>
    <property type="molecule type" value="Genomic_DNA"/>
</dbReference>
<dbReference type="STRING" id="529884.Rhola_00010390"/>
<dbReference type="PATRIC" id="fig|529884.3.peg.1000"/>
<dbReference type="InterPro" id="IPR002059">
    <property type="entry name" value="CSP_DNA-bd"/>
</dbReference>
<protein>
    <submittedName>
        <fullName evidence="3">Cold shock protein</fullName>
    </submittedName>
</protein>
<dbReference type="PANTHER" id="PTHR11544">
    <property type="entry name" value="COLD SHOCK DOMAIN CONTAINING PROTEINS"/>
    <property type="match status" value="1"/>
</dbReference>
<dbReference type="InterPro" id="IPR019844">
    <property type="entry name" value="CSD_CS"/>
</dbReference>
<dbReference type="OrthoDB" id="7477356at2"/>
<dbReference type="PROSITE" id="PS00352">
    <property type="entry name" value="CSD_1"/>
    <property type="match status" value="1"/>
</dbReference>
<dbReference type="Gene3D" id="2.40.50.140">
    <property type="entry name" value="Nucleic acid-binding proteins"/>
    <property type="match status" value="1"/>
</dbReference>
<evidence type="ECO:0000313" key="3">
    <source>
        <dbReference type="EMBL" id="AIC47836.1"/>
    </source>
</evidence>
<name>A0A060JD84_9MICO</name>
<reference evidence="3 4" key="1">
    <citation type="journal article" date="2014" name="Int. J. Syst. Evol. Microbiol.">
        <title>Rhodoluna lacicola gen. nov., sp. nov., a planktonic freshwater bacterium with stream-lined genome.</title>
        <authorList>
            <person name="Hahn M."/>
            <person name="Schmidt J."/>
            <person name="Taipale S.J."/>
            <person name="Doolittle W.F."/>
            <person name="Koll U."/>
        </authorList>
    </citation>
    <scope>NUCLEOTIDE SEQUENCE [LARGE SCALE GENOMIC DNA]</scope>
    <source>
        <strain evidence="3 4">MWH-Ta8</strain>
    </source>
</reference>
<accession>A0A060JD84</accession>
<dbReference type="Pfam" id="PF00313">
    <property type="entry name" value="CSD"/>
    <property type="match status" value="1"/>
</dbReference>
<organism evidence="3 4">
    <name type="scientific">Rhodoluna lacicola</name>
    <dbReference type="NCBI Taxonomy" id="529884"/>
    <lineage>
        <taxon>Bacteria</taxon>
        <taxon>Bacillati</taxon>
        <taxon>Actinomycetota</taxon>
        <taxon>Actinomycetes</taxon>
        <taxon>Micrococcales</taxon>
        <taxon>Microbacteriaceae</taxon>
        <taxon>Luna cluster</taxon>
        <taxon>Luna-1 subcluster</taxon>
        <taxon>Rhodoluna</taxon>
    </lineage>
</organism>
<dbReference type="CDD" id="cd04458">
    <property type="entry name" value="CSP_CDS"/>
    <property type="match status" value="1"/>
</dbReference>
<dbReference type="KEGG" id="rla:Rhola_00010390"/>
<sequence>MPTGKVKFFDEDKGFGFIASDEGAEVFLHISALPAGTTSIKPGSRVEFSVVDGKRGAQAMSLRVLDAPVSLAARGRKPADEMAIIVEDLIRLLDHLGGGLKHGKYPESSNGKKIASLLRKLADELDA</sequence>